<dbReference type="GO" id="GO:0046933">
    <property type="term" value="F:proton-transporting ATP synthase activity, rotational mechanism"/>
    <property type="evidence" value="ECO:0007669"/>
    <property type="project" value="UniProtKB-UniRule"/>
</dbReference>
<dbReference type="GO" id="GO:0005886">
    <property type="term" value="C:plasma membrane"/>
    <property type="evidence" value="ECO:0007669"/>
    <property type="project" value="UniProtKB-SubCell"/>
</dbReference>
<evidence type="ECO:0000256" key="6">
    <source>
        <dbReference type="ARBA" id="ARBA00022781"/>
    </source>
</evidence>
<name>A0A0S4KMH8_9BACT</name>
<evidence type="ECO:0000256" key="8">
    <source>
        <dbReference type="ARBA" id="ARBA00023065"/>
    </source>
</evidence>
<feature type="transmembrane region" description="Helical" evidence="11">
    <location>
        <begin position="194"/>
        <end position="212"/>
    </location>
</feature>
<keyword evidence="9 11" id="KW-0472">Membrane</keyword>
<keyword evidence="5 11" id="KW-0812">Transmembrane</keyword>
<evidence type="ECO:0000313" key="12">
    <source>
        <dbReference type="EMBL" id="CUQ65665.1"/>
    </source>
</evidence>
<sequence length="227" mass="24937">MPIKTIVEIGPFRITETVTMTWLIMAALVGFAWFLSRRLSQEPGLLQVAIEGIIGAIDHTVRSVIPVHAERVFPLIATLWIFLAVANLAGIVPGLHSPTADLSATAALAILVFLSVPWFGIRIEGLTGYLRHYLRPTPVMLPFHLISEFTRTVALAMRLFGNVMSLEMALVLVLVVAGFLVPIPLLALHIIEGLLQAFIFGMLALIYIGSAIQTQEHRRQSQQKEAA</sequence>
<feature type="transmembrane region" description="Helical" evidence="11">
    <location>
        <begin position="12"/>
        <end position="35"/>
    </location>
</feature>
<dbReference type="Proteomes" id="UP000066284">
    <property type="component" value="Chromosome 1"/>
</dbReference>
<evidence type="ECO:0000313" key="13">
    <source>
        <dbReference type="Proteomes" id="UP000066284"/>
    </source>
</evidence>
<dbReference type="InterPro" id="IPR000568">
    <property type="entry name" value="ATP_synth_F0_asu"/>
</dbReference>
<dbReference type="PANTHER" id="PTHR42823:SF3">
    <property type="entry name" value="ATP SYNTHASE SUBUNIT A, CHLOROPLASTIC"/>
    <property type="match status" value="1"/>
</dbReference>
<evidence type="ECO:0000256" key="9">
    <source>
        <dbReference type="ARBA" id="ARBA00023136"/>
    </source>
</evidence>
<evidence type="ECO:0000256" key="1">
    <source>
        <dbReference type="ARBA" id="ARBA00004141"/>
    </source>
</evidence>
<keyword evidence="13" id="KW-1185">Reference proteome</keyword>
<dbReference type="EMBL" id="LN885086">
    <property type="protein sequence ID" value="CUQ65665.1"/>
    <property type="molecule type" value="Genomic_DNA"/>
</dbReference>
<comment type="subcellular location">
    <subcellularLocation>
        <location evidence="11">Cell membrane</location>
        <topology evidence="11">Multi-pass membrane protein</topology>
    </subcellularLocation>
    <subcellularLocation>
        <location evidence="1">Membrane</location>
        <topology evidence="1">Multi-pass membrane protein</topology>
    </subcellularLocation>
</comment>
<evidence type="ECO:0000256" key="3">
    <source>
        <dbReference type="ARBA" id="ARBA00022448"/>
    </source>
</evidence>
<reference evidence="13" key="1">
    <citation type="submission" date="2015-09" db="EMBL/GenBank/DDBJ databases">
        <authorList>
            <person name="Daims H."/>
        </authorList>
    </citation>
    <scope>NUCLEOTIDE SEQUENCE [LARGE SCALE GENOMIC DNA]</scope>
</reference>
<dbReference type="PRINTS" id="PR00123">
    <property type="entry name" value="ATPASEA"/>
</dbReference>
<evidence type="ECO:0000256" key="2">
    <source>
        <dbReference type="ARBA" id="ARBA00006810"/>
    </source>
</evidence>
<protein>
    <recommendedName>
        <fullName evidence="11">ATP synthase subunit a</fullName>
    </recommendedName>
    <alternativeName>
        <fullName evidence="11">ATP synthase F0 sector subunit a</fullName>
    </alternativeName>
    <alternativeName>
        <fullName evidence="11">F-ATPase subunit 6</fullName>
    </alternativeName>
</protein>
<dbReference type="PROSITE" id="PS00449">
    <property type="entry name" value="ATPASE_A"/>
    <property type="match status" value="1"/>
</dbReference>
<dbReference type="InterPro" id="IPR045082">
    <property type="entry name" value="ATP_syn_F0_a_bact/chloroplast"/>
</dbReference>
<proteinExistence type="inferred from homology"/>
<dbReference type="GO" id="GO:0042777">
    <property type="term" value="P:proton motive force-driven plasma membrane ATP synthesis"/>
    <property type="evidence" value="ECO:0007669"/>
    <property type="project" value="TreeGrafter"/>
</dbReference>
<keyword evidence="10 11" id="KW-0066">ATP synthesis</keyword>
<dbReference type="RefSeq" id="WP_062483197.1">
    <property type="nucleotide sequence ID" value="NZ_LN885086.1"/>
</dbReference>
<comment type="function">
    <text evidence="11">Key component of the proton channel; it plays a direct role in the translocation of protons across the membrane.</text>
</comment>
<feature type="transmembrane region" description="Helical" evidence="11">
    <location>
        <begin position="102"/>
        <end position="121"/>
    </location>
</feature>
<evidence type="ECO:0000256" key="11">
    <source>
        <dbReference type="HAMAP-Rule" id="MF_01393"/>
    </source>
</evidence>
<dbReference type="InterPro" id="IPR035908">
    <property type="entry name" value="F0_ATP_A_sf"/>
</dbReference>
<dbReference type="HAMAP" id="MF_01393">
    <property type="entry name" value="ATP_synth_a_bact"/>
    <property type="match status" value="1"/>
</dbReference>
<dbReference type="PANTHER" id="PTHR42823">
    <property type="entry name" value="ATP SYNTHASE SUBUNIT A, CHLOROPLASTIC"/>
    <property type="match status" value="1"/>
</dbReference>
<dbReference type="AlphaFoldDB" id="A0A0S4KMH8"/>
<keyword evidence="11" id="KW-1003">Cell membrane</keyword>
<dbReference type="Gene3D" id="1.20.120.220">
    <property type="entry name" value="ATP synthase, F0 complex, subunit A"/>
    <property type="match status" value="1"/>
</dbReference>
<organism evidence="12 13">
    <name type="scientific">Candidatus Nitrospira inopinata</name>
    <dbReference type="NCBI Taxonomy" id="1715989"/>
    <lineage>
        <taxon>Bacteria</taxon>
        <taxon>Pseudomonadati</taxon>
        <taxon>Nitrospirota</taxon>
        <taxon>Nitrospiria</taxon>
        <taxon>Nitrospirales</taxon>
        <taxon>Nitrospiraceae</taxon>
        <taxon>Nitrospira</taxon>
    </lineage>
</organism>
<feature type="transmembrane region" description="Helical" evidence="11">
    <location>
        <begin position="168"/>
        <end position="188"/>
    </location>
</feature>
<dbReference type="NCBIfam" id="NF009954">
    <property type="entry name" value="PRK13420.1"/>
    <property type="match status" value="1"/>
</dbReference>
<dbReference type="CDD" id="cd00310">
    <property type="entry name" value="ATP-synt_Fo_a_6"/>
    <property type="match status" value="1"/>
</dbReference>
<dbReference type="STRING" id="1715989.NITINOP_0690"/>
<gene>
    <name evidence="11 12" type="primary">atpB</name>
    <name evidence="12" type="ORF">NITINOP_0690</name>
</gene>
<evidence type="ECO:0000256" key="7">
    <source>
        <dbReference type="ARBA" id="ARBA00022989"/>
    </source>
</evidence>
<feature type="transmembrane region" description="Helical" evidence="11">
    <location>
        <begin position="72"/>
        <end position="95"/>
    </location>
</feature>
<dbReference type="Pfam" id="PF00119">
    <property type="entry name" value="ATP-synt_A"/>
    <property type="match status" value="1"/>
</dbReference>
<evidence type="ECO:0000256" key="4">
    <source>
        <dbReference type="ARBA" id="ARBA00022547"/>
    </source>
</evidence>
<accession>A0A0S4KMH8</accession>
<evidence type="ECO:0000256" key="10">
    <source>
        <dbReference type="ARBA" id="ARBA00023310"/>
    </source>
</evidence>
<keyword evidence="4 11" id="KW-0138">CF(0)</keyword>
<dbReference type="SUPFAM" id="SSF81336">
    <property type="entry name" value="F1F0 ATP synthase subunit A"/>
    <property type="match status" value="1"/>
</dbReference>
<keyword evidence="8 11" id="KW-0406">Ion transport</keyword>
<evidence type="ECO:0000256" key="5">
    <source>
        <dbReference type="ARBA" id="ARBA00022692"/>
    </source>
</evidence>
<comment type="similarity">
    <text evidence="2 11">Belongs to the ATPase A chain family.</text>
</comment>
<dbReference type="InterPro" id="IPR023011">
    <property type="entry name" value="ATP_synth_F0_asu_AS"/>
</dbReference>
<dbReference type="OrthoDB" id="9789241at2"/>
<keyword evidence="7 11" id="KW-1133">Transmembrane helix</keyword>
<keyword evidence="6 11" id="KW-0375">Hydrogen ion transport</keyword>
<dbReference type="GO" id="GO:0045259">
    <property type="term" value="C:proton-transporting ATP synthase complex"/>
    <property type="evidence" value="ECO:0007669"/>
    <property type="project" value="UniProtKB-KW"/>
</dbReference>
<keyword evidence="3 11" id="KW-0813">Transport</keyword>
<dbReference type="KEGG" id="nio:NITINOP_0690"/>